<dbReference type="Pfam" id="PF00025">
    <property type="entry name" value="Arf"/>
    <property type="match status" value="1"/>
</dbReference>
<keyword evidence="9 11" id="KW-0342">GTP-binding</keyword>
<dbReference type="GO" id="GO:0015031">
    <property type="term" value="P:protein transport"/>
    <property type="evidence" value="ECO:0007669"/>
    <property type="project" value="UniProtKB-KW"/>
</dbReference>
<keyword evidence="15" id="KW-1185">Reference proteome</keyword>
<organism evidence="14 15">
    <name type="scientific">Thecamonas trahens ATCC 50062</name>
    <dbReference type="NCBI Taxonomy" id="461836"/>
    <lineage>
        <taxon>Eukaryota</taxon>
        <taxon>Apusozoa</taxon>
        <taxon>Apusomonadida</taxon>
        <taxon>Apusomonadidae</taxon>
        <taxon>Thecamonas</taxon>
    </lineage>
</organism>
<keyword evidence="10" id="KW-0449">Lipoprotein</keyword>
<dbReference type="RefSeq" id="XP_013757159.1">
    <property type="nucleotide sequence ID" value="XM_013901705.1"/>
</dbReference>
<dbReference type="EMBL" id="GL349459">
    <property type="protein sequence ID" value="KNC49990.1"/>
    <property type="molecule type" value="Genomic_DNA"/>
</dbReference>
<keyword evidence="6" id="KW-0931">ER-Golgi transport</keyword>
<evidence type="ECO:0000256" key="7">
    <source>
        <dbReference type="ARBA" id="ARBA00022927"/>
    </source>
</evidence>
<dbReference type="FunFam" id="3.40.50.300:FF:003500">
    <property type="entry name" value="ADP-ribosylation factor 1"/>
    <property type="match status" value="1"/>
</dbReference>
<dbReference type="PRINTS" id="PR00328">
    <property type="entry name" value="SAR1GTPBP"/>
</dbReference>
<dbReference type="GO" id="GO:0046872">
    <property type="term" value="F:metal ion binding"/>
    <property type="evidence" value="ECO:0007669"/>
    <property type="project" value="UniProtKB-KW"/>
</dbReference>
<name>A0A0L0DCL7_THETB</name>
<evidence type="ECO:0000313" key="15">
    <source>
        <dbReference type="Proteomes" id="UP000054408"/>
    </source>
</evidence>
<evidence type="ECO:0000256" key="11">
    <source>
        <dbReference type="PIRSR" id="PIRSR606689-1"/>
    </source>
</evidence>
<dbReference type="GO" id="GO:0016192">
    <property type="term" value="P:vesicle-mediated transport"/>
    <property type="evidence" value="ECO:0007669"/>
    <property type="project" value="UniProtKB-KW"/>
</dbReference>
<feature type="binding site" evidence="12">
    <location>
        <position position="59"/>
    </location>
    <ligand>
        <name>Mg(2+)</name>
        <dbReference type="ChEBI" id="CHEBI:18420"/>
    </ligand>
</feature>
<dbReference type="PROSITE" id="PS51417">
    <property type="entry name" value="ARF"/>
    <property type="match status" value="1"/>
</dbReference>
<dbReference type="GO" id="GO:0003924">
    <property type="term" value="F:GTPase activity"/>
    <property type="evidence" value="ECO:0007669"/>
    <property type="project" value="InterPro"/>
</dbReference>
<dbReference type="PANTHER" id="PTHR11711">
    <property type="entry name" value="ADP RIBOSYLATION FACTOR-RELATED"/>
    <property type="match status" value="1"/>
</dbReference>
<dbReference type="GeneID" id="25565081"/>
<accession>A0A0L0DCL7</accession>
<evidence type="ECO:0000256" key="10">
    <source>
        <dbReference type="ARBA" id="ARBA00023288"/>
    </source>
</evidence>
<keyword evidence="5 11" id="KW-0547">Nucleotide-binding</keyword>
<evidence type="ECO:0000256" key="12">
    <source>
        <dbReference type="PIRSR" id="PIRSR606689-2"/>
    </source>
</evidence>
<dbReference type="InterPro" id="IPR005225">
    <property type="entry name" value="Small_GTP-bd"/>
</dbReference>
<protein>
    <submittedName>
        <fullName evidence="14">ADP-ribosylation factor 1</fullName>
    </submittedName>
</protein>
<evidence type="ECO:0000256" key="2">
    <source>
        <dbReference type="ARBA" id="ARBA00010290"/>
    </source>
</evidence>
<evidence type="ECO:0000256" key="1">
    <source>
        <dbReference type="ARBA" id="ARBA00004555"/>
    </source>
</evidence>
<dbReference type="GO" id="GO:0005794">
    <property type="term" value="C:Golgi apparatus"/>
    <property type="evidence" value="ECO:0007669"/>
    <property type="project" value="UniProtKB-SubCell"/>
</dbReference>
<dbReference type="InterPro" id="IPR006689">
    <property type="entry name" value="Small_GTPase_ARF/SAR"/>
</dbReference>
<feature type="binding site" evidence="12">
    <location>
        <position position="42"/>
    </location>
    <ligand>
        <name>Mg(2+)</name>
        <dbReference type="ChEBI" id="CHEBI:18420"/>
    </ligand>
</feature>
<keyword evidence="3" id="KW-0813">Transport</keyword>
<dbReference type="eggNOG" id="KOG0070">
    <property type="taxonomic scope" value="Eukaryota"/>
</dbReference>
<dbReference type="OrthoDB" id="2011769at2759"/>
<evidence type="ECO:0000256" key="13">
    <source>
        <dbReference type="RuleBase" id="RU003925"/>
    </source>
</evidence>
<keyword evidence="12" id="KW-0479">Metal-binding</keyword>
<comment type="similarity">
    <text evidence="2 13">Belongs to the small GTPase superfamily. Arf family.</text>
</comment>
<keyword evidence="12" id="KW-0460">Magnesium</keyword>
<keyword evidence="7" id="KW-0653">Protein transport</keyword>
<evidence type="ECO:0000256" key="6">
    <source>
        <dbReference type="ARBA" id="ARBA00022892"/>
    </source>
</evidence>
<keyword evidence="4" id="KW-0519">Myristate</keyword>
<dbReference type="CDD" id="cd00878">
    <property type="entry name" value="Arf_Arl"/>
    <property type="match status" value="1"/>
</dbReference>
<dbReference type="STRING" id="461836.A0A0L0DCL7"/>
<reference evidence="14 15" key="1">
    <citation type="submission" date="2010-05" db="EMBL/GenBank/DDBJ databases">
        <title>The Genome Sequence of Thecamonas trahens ATCC 50062.</title>
        <authorList>
            <consortium name="The Broad Institute Genome Sequencing Platform"/>
            <person name="Russ C."/>
            <person name="Cuomo C."/>
            <person name="Shea T."/>
            <person name="Young S.K."/>
            <person name="Zeng Q."/>
            <person name="Koehrsen M."/>
            <person name="Haas B."/>
            <person name="Borodovsky M."/>
            <person name="Guigo R."/>
            <person name="Alvarado L."/>
            <person name="Berlin A."/>
            <person name="Bochicchio J."/>
            <person name="Borenstein D."/>
            <person name="Chapman S."/>
            <person name="Chen Z."/>
            <person name="Freedman E."/>
            <person name="Gellesch M."/>
            <person name="Goldberg J."/>
            <person name="Griggs A."/>
            <person name="Gujja S."/>
            <person name="Heilman E."/>
            <person name="Heiman D."/>
            <person name="Hepburn T."/>
            <person name="Howarth C."/>
            <person name="Jen D."/>
            <person name="Larson L."/>
            <person name="Mehta T."/>
            <person name="Park D."/>
            <person name="Pearson M."/>
            <person name="Roberts A."/>
            <person name="Saif S."/>
            <person name="Shenoy N."/>
            <person name="Sisk P."/>
            <person name="Stolte C."/>
            <person name="Sykes S."/>
            <person name="Thomson T."/>
            <person name="Walk T."/>
            <person name="White J."/>
            <person name="Yandava C."/>
            <person name="Burger G."/>
            <person name="Gray M.W."/>
            <person name="Holland P.W.H."/>
            <person name="King N."/>
            <person name="Lang F.B.F."/>
            <person name="Roger A.J."/>
            <person name="Ruiz-Trillo I."/>
            <person name="Lander E."/>
            <person name="Nusbaum C."/>
        </authorList>
    </citation>
    <scope>NUCLEOTIDE SEQUENCE [LARGE SCALE GENOMIC DNA]</scope>
    <source>
        <strain evidence="14 15">ATCC 50062</strain>
    </source>
</reference>
<keyword evidence="8" id="KW-0333">Golgi apparatus</keyword>
<evidence type="ECO:0000256" key="3">
    <source>
        <dbReference type="ARBA" id="ARBA00022448"/>
    </source>
</evidence>
<dbReference type="Proteomes" id="UP000054408">
    <property type="component" value="Unassembled WGS sequence"/>
</dbReference>
<dbReference type="SMART" id="SM00177">
    <property type="entry name" value="ARF"/>
    <property type="match status" value="1"/>
</dbReference>
<dbReference type="OMA" id="QPWSVQP"/>
<evidence type="ECO:0000256" key="9">
    <source>
        <dbReference type="ARBA" id="ARBA00023134"/>
    </source>
</evidence>
<dbReference type="InterPro" id="IPR024156">
    <property type="entry name" value="Small_GTPase_ARF"/>
</dbReference>
<dbReference type="NCBIfam" id="TIGR00231">
    <property type="entry name" value="small_GTP"/>
    <property type="match status" value="1"/>
</dbReference>
<evidence type="ECO:0000256" key="4">
    <source>
        <dbReference type="ARBA" id="ARBA00022707"/>
    </source>
</evidence>
<evidence type="ECO:0000313" key="14">
    <source>
        <dbReference type="EMBL" id="KNC49990.1"/>
    </source>
</evidence>
<dbReference type="InterPro" id="IPR027417">
    <property type="entry name" value="P-loop_NTPase"/>
</dbReference>
<feature type="binding site" evidence="11">
    <location>
        <begin position="137"/>
        <end position="140"/>
    </location>
    <ligand>
        <name>GTP</name>
        <dbReference type="ChEBI" id="CHEBI:37565"/>
    </ligand>
</feature>
<dbReference type="Gene3D" id="3.40.50.300">
    <property type="entry name" value="P-loop containing nucleotide triphosphate hydrolases"/>
    <property type="match status" value="1"/>
</dbReference>
<feature type="binding site" evidence="11">
    <location>
        <begin position="35"/>
        <end position="42"/>
    </location>
    <ligand>
        <name>GTP</name>
        <dbReference type="ChEBI" id="CHEBI:37565"/>
    </ligand>
</feature>
<dbReference type="AlphaFoldDB" id="A0A0L0DCL7"/>
<dbReference type="GO" id="GO:0005525">
    <property type="term" value="F:GTP binding"/>
    <property type="evidence" value="ECO:0007669"/>
    <property type="project" value="UniProtKB-KW"/>
</dbReference>
<sequence length="192" mass="21411">MFDSITRMFSSFKLKIGKLFNTSWGVRDARITMIGLDAAGKSTMLYKLRLGEIVSTIPTIGFNVETVEFKGVRFNCWDVGGQDKIRPLWRHYYKNLGGLIYVIDANDRDRLSEARDELNNVLGAPELAGVPLLIMANKMDLPYALPVSDIAAALGLAAETRPWYIQATSCLSGDGLYEGLDWLRTAHLDFVS</sequence>
<gene>
    <name evidence="14" type="ORF">AMSG_05747</name>
</gene>
<evidence type="ECO:0000256" key="8">
    <source>
        <dbReference type="ARBA" id="ARBA00023034"/>
    </source>
</evidence>
<evidence type="ECO:0000256" key="5">
    <source>
        <dbReference type="ARBA" id="ARBA00022741"/>
    </source>
</evidence>
<feature type="binding site" evidence="11">
    <location>
        <position position="81"/>
    </location>
    <ligand>
        <name>GTP</name>
        <dbReference type="ChEBI" id="CHEBI:37565"/>
    </ligand>
</feature>
<dbReference type="SMART" id="SM00178">
    <property type="entry name" value="SAR"/>
    <property type="match status" value="1"/>
</dbReference>
<dbReference type="SUPFAM" id="SSF52540">
    <property type="entry name" value="P-loop containing nucleoside triphosphate hydrolases"/>
    <property type="match status" value="1"/>
</dbReference>
<proteinExistence type="inferred from homology"/>
<comment type="subcellular location">
    <subcellularLocation>
        <location evidence="1">Golgi apparatus</location>
    </subcellularLocation>
</comment>